<gene>
    <name evidence="2" type="ORF">GCM10009098_15100</name>
</gene>
<sequence>MKNPLYIEYRRSTLLGIILVLLLSALGAVVHYVRSLDDNVVQTKFRLSTVGNQLDSEFTPVLAFMEAVRRASLLKMSLPAVETDESLLLLQLSDGRDSQVAITAPDEGVDAELLMLWRLQPYFELATETQPHLVGMYYFSEQGFAFNGQAKWSDYIVDHLLLWYQKNMPEPAYERGQIFFTEFLPGQAAVMLPLYAEERKLGHFVFALALEPLLAPVYQQHSDADFVLLDQSGQLINSSLARPPQDIDQHVLQIQRLNTMPWSLGLLEQKTSLFASGLKEFIWHWFSYAVLLGLLLVAMQYRYRLRTLTSFSRLLVHIERLSQGRSQGVRRIPFGWQEVFERISRLKQPPSQ</sequence>
<keyword evidence="1" id="KW-0472">Membrane</keyword>
<keyword evidence="1" id="KW-0812">Transmembrane</keyword>
<feature type="transmembrane region" description="Helical" evidence="1">
    <location>
        <begin position="282"/>
        <end position="303"/>
    </location>
</feature>
<keyword evidence="1" id="KW-1133">Transmembrane helix</keyword>
<evidence type="ECO:0008006" key="4">
    <source>
        <dbReference type="Google" id="ProtNLM"/>
    </source>
</evidence>
<accession>A0ABP3NR74</accession>
<protein>
    <recommendedName>
        <fullName evidence="4">Cache domain-containing protein</fullName>
    </recommendedName>
</protein>
<proteinExistence type="predicted"/>
<evidence type="ECO:0000256" key="1">
    <source>
        <dbReference type="SAM" id="Phobius"/>
    </source>
</evidence>
<dbReference type="Proteomes" id="UP001501169">
    <property type="component" value="Unassembled WGS sequence"/>
</dbReference>
<comment type="caution">
    <text evidence="2">The sequence shown here is derived from an EMBL/GenBank/DDBJ whole genome shotgun (WGS) entry which is preliminary data.</text>
</comment>
<dbReference type="RefSeq" id="WP_226766452.1">
    <property type="nucleotide sequence ID" value="NZ_BAAAEO010000002.1"/>
</dbReference>
<evidence type="ECO:0000313" key="2">
    <source>
        <dbReference type="EMBL" id="GAA0548475.1"/>
    </source>
</evidence>
<name>A0ABP3NR74_9GAMM</name>
<reference evidence="3" key="1">
    <citation type="journal article" date="2019" name="Int. J. Syst. Evol. Microbiol.">
        <title>The Global Catalogue of Microorganisms (GCM) 10K type strain sequencing project: providing services to taxonomists for standard genome sequencing and annotation.</title>
        <authorList>
            <consortium name="The Broad Institute Genomics Platform"/>
            <consortium name="The Broad Institute Genome Sequencing Center for Infectious Disease"/>
            <person name="Wu L."/>
            <person name="Ma J."/>
        </authorList>
    </citation>
    <scope>NUCLEOTIDE SEQUENCE [LARGE SCALE GENOMIC DNA]</scope>
    <source>
        <strain evidence="3">JCM 14331</strain>
    </source>
</reference>
<keyword evidence="3" id="KW-1185">Reference proteome</keyword>
<evidence type="ECO:0000313" key="3">
    <source>
        <dbReference type="Proteomes" id="UP001501169"/>
    </source>
</evidence>
<organism evidence="2 3">
    <name type="scientific">Rheinheimera aquimaris</name>
    <dbReference type="NCBI Taxonomy" id="412437"/>
    <lineage>
        <taxon>Bacteria</taxon>
        <taxon>Pseudomonadati</taxon>
        <taxon>Pseudomonadota</taxon>
        <taxon>Gammaproteobacteria</taxon>
        <taxon>Chromatiales</taxon>
        <taxon>Chromatiaceae</taxon>
        <taxon>Rheinheimera</taxon>
    </lineage>
</organism>
<dbReference type="EMBL" id="BAAAEO010000002">
    <property type="protein sequence ID" value="GAA0548475.1"/>
    <property type="molecule type" value="Genomic_DNA"/>
</dbReference>